<dbReference type="InterPro" id="IPR036691">
    <property type="entry name" value="Endo/exonu/phosph_ase_sf"/>
</dbReference>
<comment type="caution">
    <text evidence="2">The sequence shown here is derived from an EMBL/GenBank/DDBJ whole genome shotgun (WGS) entry which is preliminary data.</text>
</comment>
<proteinExistence type="predicted"/>
<evidence type="ECO:0000313" key="2">
    <source>
        <dbReference type="EMBL" id="KNZ53807.1"/>
    </source>
</evidence>
<dbReference type="EMBL" id="LAVV01008091">
    <property type="protein sequence ID" value="KNZ53807.1"/>
    <property type="molecule type" value="Genomic_DNA"/>
</dbReference>
<feature type="region of interest" description="Disordered" evidence="1">
    <location>
        <begin position="1"/>
        <end position="53"/>
    </location>
</feature>
<name>A0A0L6UZX3_9BASI</name>
<keyword evidence="3" id="KW-1185">Reference proteome</keyword>
<accession>A0A0L6UZX3</accession>
<dbReference type="SUPFAM" id="SSF56219">
    <property type="entry name" value="DNase I-like"/>
    <property type="match status" value="1"/>
</dbReference>
<dbReference type="AlphaFoldDB" id="A0A0L6UZX3"/>
<dbReference type="VEuPathDB" id="FungiDB:VP01_312g6"/>
<evidence type="ECO:0000256" key="1">
    <source>
        <dbReference type="SAM" id="MobiDB-lite"/>
    </source>
</evidence>
<dbReference type="OrthoDB" id="2506849at2759"/>
<dbReference type="Proteomes" id="UP000037035">
    <property type="component" value="Unassembled WGS sequence"/>
</dbReference>
<dbReference type="STRING" id="27349.A0A0L6UZX3"/>
<gene>
    <name evidence="2" type="ORF">VP01_312g6</name>
</gene>
<organism evidence="2 3">
    <name type="scientific">Puccinia sorghi</name>
    <dbReference type="NCBI Taxonomy" id="27349"/>
    <lineage>
        <taxon>Eukaryota</taxon>
        <taxon>Fungi</taxon>
        <taxon>Dikarya</taxon>
        <taxon>Basidiomycota</taxon>
        <taxon>Pucciniomycotina</taxon>
        <taxon>Pucciniomycetes</taxon>
        <taxon>Pucciniales</taxon>
        <taxon>Pucciniaceae</taxon>
        <taxon>Puccinia</taxon>
    </lineage>
</organism>
<protein>
    <submittedName>
        <fullName evidence="2">Uncharacterized protein</fullName>
    </submittedName>
</protein>
<sequence length="439" mass="50143">MKKHTKNNKIKPVPWSSSSEERGERGIVRQGTTPDYLGLTESLPPGEPVKNPAAEARGNCLDGCSYKSYATRTSAPQKKVHKLNNNNSTNAQINGIPQTKEGIRLIKSSHLPGPKIVNRLPSVISQSCTRLILTNTGSLTTKQLHLALQNSLCHHPETYKEIRRVHKVHPPNRRTRFDLWLLHEEIAGSELSYNKWKAWRDRVLTPHKNPSTFSVKKLNQLMTWKINGIDSKFPILKEILSNEKVAIEAIQEHLRLITHHIPGIRGYNLYERCKEKGFRGQCLCVHQSLTSHEVYNSCTNIIHVKVFGLADDKSWHFLAVYMPSGTSRARDRHVVWDTIGTTIKEIKEDPSQMKQRLKHPSVTKAKLSLLQEKTVTVTRNTKTGARYIDHFLQTPSMSALEILQSIQKPALWYWLPTGPTPKFTLLMVLCHNSKYHKFY</sequence>
<reference evidence="2 3" key="1">
    <citation type="submission" date="2015-08" db="EMBL/GenBank/DDBJ databases">
        <title>Next Generation Sequencing and Analysis of the Genome of Puccinia sorghi L Schw, the Causal Agent of Maize Common Rust.</title>
        <authorList>
            <person name="Rochi L."/>
            <person name="Burguener G."/>
            <person name="Darino M."/>
            <person name="Turjanski A."/>
            <person name="Kreff E."/>
            <person name="Dieguez M.J."/>
            <person name="Sacco F."/>
        </authorList>
    </citation>
    <scope>NUCLEOTIDE SEQUENCE [LARGE SCALE GENOMIC DNA]</scope>
    <source>
        <strain evidence="2 3">RO10H11247</strain>
    </source>
</reference>
<evidence type="ECO:0000313" key="3">
    <source>
        <dbReference type="Proteomes" id="UP000037035"/>
    </source>
</evidence>
<dbReference type="Gene3D" id="3.60.10.10">
    <property type="entry name" value="Endonuclease/exonuclease/phosphatase"/>
    <property type="match status" value="1"/>
</dbReference>